<evidence type="ECO:0000256" key="5">
    <source>
        <dbReference type="ARBA" id="ARBA00023136"/>
    </source>
</evidence>
<evidence type="ECO:0000256" key="4">
    <source>
        <dbReference type="ARBA" id="ARBA00022989"/>
    </source>
</evidence>
<evidence type="ECO:0000313" key="8">
    <source>
        <dbReference type="EMBL" id="CAD9859165.1"/>
    </source>
</evidence>
<evidence type="ECO:0008006" key="9">
    <source>
        <dbReference type="Google" id="ProtNLM"/>
    </source>
</evidence>
<dbReference type="AlphaFoldDB" id="A0A7S2XVN5"/>
<protein>
    <recommendedName>
        <fullName evidence="9">Peroxisomal membrane protein 2</fullName>
    </recommendedName>
</protein>
<name>A0A7S2XVN5_9STRA</name>
<evidence type="ECO:0000256" key="1">
    <source>
        <dbReference type="ARBA" id="ARBA00004141"/>
    </source>
</evidence>
<gene>
    <name evidence="8" type="ORF">FJAP1339_LOCUS1684</name>
</gene>
<feature type="transmembrane region" description="Helical" evidence="6">
    <location>
        <begin position="217"/>
        <end position="237"/>
    </location>
</feature>
<evidence type="ECO:0000256" key="3">
    <source>
        <dbReference type="ARBA" id="ARBA00022692"/>
    </source>
</evidence>
<dbReference type="PANTHER" id="PTHR11266:SF80">
    <property type="entry name" value="PEROXISOMAL MEMBRANE PROTEIN 2"/>
    <property type="match status" value="1"/>
</dbReference>
<dbReference type="EMBL" id="HBHR01003655">
    <property type="protein sequence ID" value="CAD9859165.1"/>
    <property type="molecule type" value="Transcribed_RNA"/>
</dbReference>
<dbReference type="GO" id="GO:0005737">
    <property type="term" value="C:cytoplasm"/>
    <property type="evidence" value="ECO:0007669"/>
    <property type="project" value="TreeGrafter"/>
</dbReference>
<accession>A0A7S2XVN5</accession>
<sequence length="247" mass="27468">MTRPLLFLCLSACLAVVNGFSSVPNLAISQHSYGEAKKTTTPRMMADISGVSSLWDSYLAALESQPLITKSITAAAILPAADFSAQLLEKQKETDEKSIDSKESDGIDAARVLRFSIFGLLLQAPWNHFYYLYLDSAIPPTEDAFTTTTAVKVFIDQFVQAPVFTVLIFVALGLLEGKALSSIRTQLKDDYWSTLQANWKLWVPAATFNLAFCPPQLRVLFTNLVFFFWSIFISLVVNKEKTEEQSS</sequence>
<dbReference type="InterPro" id="IPR007248">
    <property type="entry name" value="Mpv17_PMP22"/>
</dbReference>
<proteinExistence type="inferred from homology"/>
<organism evidence="8">
    <name type="scientific">Fibrocapsa japonica</name>
    <dbReference type="NCBI Taxonomy" id="94617"/>
    <lineage>
        <taxon>Eukaryota</taxon>
        <taxon>Sar</taxon>
        <taxon>Stramenopiles</taxon>
        <taxon>Ochrophyta</taxon>
        <taxon>Raphidophyceae</taxon>
        <taxon>Chattonellales</taxon>
        <taxon>Chattonellaceae</taxon>
        <taxon>Fibrocapsa</taxon>
    </lineage>
</organism>
<keyword evidence="3 6" id="KW-0812">Transmembrane</keyword>
<reference evidence="8" key="1">
    <citation type="submission" date="2021-01" db="EMBL/GenBank/DDBJ databases">
        <authorList>
            <person name="Corre E."/>
            <person name="Pelletier E."/>
            <person name="Niang G."/>
            <person name="Scheremetjew M."/>
            <person name="Finn R."/>
            <person name="Kale V."/>
            <person name="Holt S."/>
            <person name="Cochrane G."/>
            <person name="Meng A."/>
            <person name="Brown T."/>
            <person name="Cohen L."/>
        </authorList>
    </citation>
    <scope>NUCLEOTIDE SEQUENCE</scope>
    <source>
        <strain evidence="8">CCMP1661</strain>
    </source>
</reference>
<feature type="signal peptide" evidence="7">
    <location>
        <begin position="1"/>
        <end position="19"/>
    </location>
</feature>
<keyword evidence="5 6" id="KW-0472">Membrane</keyword>
<evidence type="ECO:0000256" key="2">
    <source>
        <dbReference type="ARBA" id="ARBA00006824"/>
    </source>
</evidence>
<keyword evidence="4 6" id="KW-1133">Transmembrane helix</keyword>
<dbReference type="PANTHER" id="PTHR11266">
    <property type="entry name" value="PEROXISOMAL MEMBRANE PROTEIN 2, PXMP2 MPV17"/>
    <property type="match status" value="1"/>
</dbReference>
<keyword evidence="7" id="KW-0732">Signal</keyword>
<evidence type="ECO:0000256" key="6">
    <source>
        <dbReference type="RuleBase" id="RU363053"/>
    </source>
</evidence>
<feature type="chain" id="PRO_5031093552" description="Peroxisomal membrane protein 2" evidence="7">
    <location>
        <begin position="20"/>
        <end position="247"/>
    </location>
</feature>
<evidence type="ECO:0000256" key="7">
    <source>
        <dbReference type="SAM" id="SignalP"/>
    </source>
</evidence>
<dbReference type="GO" id="GO:0016020">
    <property type="term" value="C:membrane"/>
    <property type="evidence" value="ECO:0007669"/>
    <property type="project" value="UniProtKB-SubCell"/>
</dbReference>
<dbReference type="Pfam" id="PF04117">
    <property type="entry name" value="Mpv17_PMP22"/>
    <property type="match status" value="1"/>
</dbReference>
<comment type="similarity">
    <text evidence="2 6">Belongs to the peroxisomal membrane protein PXMP2/4 family.</text>
</comment>
<comment type="caution">
    <text evidence="6">Lacks conserved residue(s) required for the propagation of feature annotation.</text>
</comment>
<comment type="subcellular location">
    <subcellularLocation>
        <location evidence="1">Membrane</location>
        <topology evidence="1">Multi-pass membrane protein</topology>
    </subcellularLocation>
</comment>